<keyword evidence="2" id="KW-1185">Reference proteome</keyword>
<dbReference type="EMBL" id="VLPK01000001">
    <property type="protein sequence ID" value="TSJ44083.1"/>
    <property type="molecule type" value="Genomic_DNA"/>
</dbReference>
<evidence type="ECO:0008006" key="3">
    <source>
        <dbReference type="Google" id="ProtNLM"/>
    </source>
</evidence>
<reference evidence="1 2" key="1">
    <citation type="submission" date="2019-07" db="EMBL/GenBank/DDBJ databases">
        <authorList>
            <person name="Huq M.A."/>
        </authorList>
    </citation>
    <scope>NUCLEOTIDE SEQUENCE [LARGE SCALE GENOMIC DNA]</scope>
    <source>
        <strain evidence="1 2">MAH-19</strain>
    </source>
</reference>
<organism evidence="1 2">
    <name type="scientific">Mucilaginibacter corticis</name>
    <dbReference type="NCBI Taxonomy" id="2597670"/>
    <lineage>
        <taxon>Bacteria</taxon>
        <taxon>Pseudomonadati</taxon>
        <taxon>Bacteroidota</taxon>
        <taxon>Sphingobacteriia</taxon>
        <taxon>Sphingobacteriales</taxon>
        <taxon>Sphingobacteriaceae</taxon>
        <taxon>Mucilaginibacter</taxon>
    </lineage>
</organism>
<comment type="caution">
    <text evidence="1">The sequence shown here is derived from an EMBL/GenBank/DDBJ whole genome shotgun (WGS) entry which is preliminary data.</text>
</comment>
<dbReference type="AlphaFoldDB" id="A0A556MW39"/>
<dbReference type="Proteomes" id="UP000318733">
    <property type="component" value="Unassembled WGS sequence"/>
</dbReference>
<proteinExistence type="predicted"/>
<gene>
    <name evidence="1" type="ORF">FO440_07880</name>
</gene>
<dbReference type="OrthoDB" id="977997at2"/>
<accession>A0A556MW39</accession>
<evidence type="ECO:0000313" key="1">
    <source>
        <dbReference type="EMBL" id="TSJ44083.1"/>
    </source>
</evidence>
<protein>
    <recommendedName>
        <fullName evidence="3">DUF3575 domain-containing protein</fullName>
    </recommendedName>
</protein>
<dbReference type="RefSeq" id="WP_144247647.1">
    <property type="nucleotide sequence ID" value="NZ_VLPK01000001.1"/>
</dbReference>
<sequence length="207" mass="23479">MLSGLVTFAQVKTDSYPNQIIVTPLRIVDPINPGFELGYQRSYHNNFATLVAVARMSNALLPKSDFTDYKGWRLDLEQKYFLPTKRSSFRMYIAANMVYLKADYKANMVFAADTSASSPAYNDNVDIHKRFIAGNLKYGVQLLARRFVFDFYAGFGGELRKVTQSGLVDPNAILIEPRELNLNFEFNKPFNGPAPSITMNARIAYKF</sequence>
<name>A0A556MW39_9SPHI</name>
<evidence type="ECO:0000313" key="2">
    <source>
        <dbReference type="Proteomes" id="UP000318733"/>
    </source>
</evidence>